<dbReference type="RefSeq" id="WP_321399606.1">
    <property type="nucleotide sequence ID" value="NZ_CP139487.1"/>
</dbReference>
<evidence type="ECO:0000256" key="1">
    <source>
        <dbReference type="ARBA" id="ARBA00004613"/>
    </source>
</evidence>
<sequence length="384" mass="43027">MIKVASLLLTGFVMVGCASKKELKDFTSKDKDQLVLDKKVEGTLPTEVQPELLEIAQFRGVQVTGIAIAKDGRMFASFPRWRSDVPFSVVEIMPDGTHRPYPNESWNTWNGKPEKNHFTCVQSVQVHGNSLYVLDPSSPEMKEVIGKAKLYEFDLATNKLKRTYEFDETVAPKTSYLNDLRVDDETKKIFITDSGIGGIVVLDMKTGEARRFLDKHPSTKSENVTLTVEKKEFLKADGAKPQIHSDGIALSPVDNKLYYHALTGYTLYRVPVDALATSAKDETQVIKKVEKLGVTPAPDGMIFDKNGNLYMADLERNAVAYRTPSGEMKILIQDERIKWPDTFTIDAHNNLIFTDSLLQDAPAGKPVDEMTFRIYKVALPKSTN</sequence>
<dbReference type="PANTHER" id="PTHR10009:SF18">
    <property type="entry name" value="PROTEIN YELLOW-LIKE PROTEIN"/>
    <property type="match status" value="1"/>
</dbReference>
<dbReference type="EMBL" id="CP139487">
    <property type="protein sequence ID" value="WPU66922.1"/>
    <property type="molecule type" value="Genomic_DNA"/>
</dbReference>
<protein>
    <submittedName>
        <fullName evidence="3">L-dopachrome tautomerase-related protein</fullName>
    </submittedName>
</protein>
<comment type="subcellular location">
    <subcellularLocation>
        <location evidence="1">Secreted</location>
    </subcellularLocation>
</comment>
<dbReference type="KEGG" id="psti:SOO65_09185"/>
<evidence type="ECO:0000256" key="2">
    <source>
        <dbReference type="ARBA" id="ARBA00022525"/>
    </source>
</evidence>
<keyword evidence="4" id="KW-1185">Reference proteome</keyword>
<dbReference type="GO" id="GO:0005576">
    <property type="term" value="C:extracellular region"/>
    <property type="evidence" value="ECO:0007669"/>
    <property type="project" value="UniProtKB-SubCell"/>
</dbReference>
<dbReference type="PROSITE" id="PS51257">
    <property type="entry name" value="PROKAR_LIPOPROTEIN"/>
    <property type="match status" value="1"/>
</dbReference>
<dbReference type="SUPFAM" id="SSF63829">
    <property type="entry name" value="Calcium-dependent phosphotriesterase"/>
    <property type="match status" value="1"/>
</dbReference>
<keyword evidence="2" id="KW-0964">Secreted</keyword>
<reference evidence="3 4" key="1">
    <citation type="submission" date="2023-11" db="EMBL/GenBank/DDBJ databases">
        <title>Peredibacter starrii A3.12.</title>
        <authorList>
            <person name="Mitchell R.J."/>
        </authorList>
    </citation>
    <scope>NUCLEOTIDE SEQUENCE [LARGE SCALE GENOMIC DNA]</scope>
    <source>
        <strain evidence="3 4">A3.12</strain>
    </source>
</reference>
<dbReference type="Gene3D" id="2.120.10.30">
    <property type="entry name" value="TolB, C-terminal domain"/>
    <property type="match status" value="1"/>
</dbReference>
<evidence type="ECO:0000313" key="3">
    <source>
        <dbReference type="EMBL" id="WPU66922.1"/>
    </source>
</evidence>
<proteinExistence type="predicted"/>
<evidence type="ECO:0000313" key="4">
    <source>
        <dbReference type="Proteomes" id="UP001324634"/>
    </source>
</evidence>
<dbReference type="InterPro" id="IPR011042">
    <property type="entry name" value="6-blade_b-propeller_TolB-like"/>
</dbReference>
<dbReference type="PANTHER" id="PTHR10009">
    <property type="entry name" value="PROTEIN YELLOW-RELATED"/>
    <property type="match status" value="1"/>
</dbReference>
<dbReference type="InterPro" id="IPR017996">
    <property type="entry name" value="MRJP/yellow-related"/>
</dbReference>
<name>A0AAX4HUJ4_9BACT</name>
<organism evidence="3 4">
    <name type="scientific">Peredibacter starrii</name>
    <dbReference type="NCBI Taxonomy" id="28202"/>
    <lineage>
        <taxon>Bacteria</taxon>
        <taxon>Pseudomonadati</taxon>
        <taxon>Bdellovibrionota</taxon>
        <taxon>Bacteriovoracia</taxon>
        <taxon>Bacteriovoracales</taxon>
        <taxon>Bacteriovoracaceae</taxon>
        <taxon>Peredibacter</taxon>
    </lineage>
</organism>
<gene>
    <name evidence="3" type="ORF">SOO65_09185</name>
</gene>
<dbReference type="AlphaFoldDB" id="A0AAX4HUJ4"/>
<dbReference type="Pfam" id="PF03022">
    <property type="entry name" value="MRJP"/>
    <property type="match status" value="1"/>
</dbReference>
<accession>A0AAX4HUJ4</accession>
<dbReference type="Proteomes" id="UP001324634">
    <property type="component" value="Chromosome"/>
</dbReference>